<gene>
    <name evidence="1" type="ORF">JTY93_28330</name>
</gene>
<accession>A0ABX7K498</accession>
<evidence type="ECO:0000313" key="1">
    <source>
        <dbReference type="EMBL" id="QSB42476.1"/>
    </source>
</evidence>
<dbReference type="RefSeq" id="WP_170058663.1">
    <property type="nucleotide sequence ID" value="NZ_CP070507.1"/>
</dbReference>
<evidence type="ECO:0008006" key="3">
    <source>
        <dbReference type="Google" id="ProtNLM"/>
    </source>
</evidence>
<geneLocation type="plasmid" evidence="1 2">
    <name>pSDM007</name>
</geneLocation>
<keyword evidence="2" id="KW-1185">Reference proteome</keyword>
<protein>
    <recommendedName>
        <fullName evidence="3">Entry exclusion lipoprotein TrbK</fullName>
    </recommendedName>
</protein>
<dbReference type="Proteomes" id="UP000663249">
    <property type="component" value="Plasmid pSDM007"/>
</dbReference>
<evidence type="ECO:0000313" key="2">
    <source>
        <dbReference type="Proteomes" id="UP000663249"/>
    </source>
</evidence>
<proteinExistence type="predicted"/>
<dbReference type="EMBL" id="CP070507">
    <property type="protein sequence ID" value="QSB42476.1"/>
    <property type="molecule type" value="Genomic_DNA"/>
</dbReference>
<name>A0ABX7K498_9PSED</name>
<reference evidence="1 2" key="1">
    <citation type="submission" date="2021-02" db="EMBL/GenBank/DDBJ databases">
        <title>Genomic and phenotypic characterization of Pseudomonas hygromyciniae, a novel bacterial species discovered from a commercially purchased antibiotic vial.</title>
        <authorList>
            <person name="Turner T.L."/>
            <person name="Mitra S.D."/>
            <person name="Kochan T.J."/>
            <person name="Pincus N.B."/>
            <person name="Lebrun-Corbin M."/>
            <person name="Cheung B."/>
            <person name="Gatesy S.W."/>
            <person name="Afzal T."/>
            <person name="Ozer E.A."/>
            <person name="Hauser A.R."/>
        </authorList>
    </citation>
    <scope>NUCLEOTIDE SEQUENCE [LARGE SCALE GENOMIC DNA]</scope>
    <source>
        <strain evidence="1 2">SDM007</strain>
        <plasmid evidence="1 2">pSDM007</plasmid>
    </source>
</reference>
<keyword evidence="1" id="KW-0614">Plasmid</keyword>
<organism evidence="1 2">
    <name type="scientific">Pseudomonas hygromyciniae</name>
    <dbReference type="NCBI Taxonomy" id="2812000"/>
    <lineage>
        <taxon>Bacteria</taxon>
        <taxon>Pseudomonadati</taxon>
        <taxon>Pseudomonadota</taxon>
        <taxon>Gammaproteobacteria</taxon>
        <taxon>Pseudomonadales</taxon>
        <taxon>Pseudomonadaceae</taxon>
        <taxon>Pseudomonas</taxon>
    </lineage>
</organism>
<sequence length="82" mass="8909">MKKVIVIVGAAAVLAALFLVGVDLNNEFSDASAEEIKSVSAESHCSRQLLLQANREARIIRVRDLDKARALCARIDQQANGF</sequence>